<comment type="similarity">
    <text evidence="1">Belongs to the senescence regulator S40 family.</text>
</comment>
<dbReference type="EMBL" id="JBDFQZ010000006">
    <property type="protein sequence ID" value="KAK9714981.1"/>
    <property type="molecule type" value="Genomic_DNA"/>
</dbReference>
<comment type="caution">
    <text evidence="3">The sequence shown here is derived from an EMBL/GenBank/DDBJ whole genome shotgun (WGS) entry which is preliminary data.</text>
</comment>
<dbReference type="Proteomes" id="UP001443914">
    <property type="component" value="Unassembled WGS sequence"/>
</dbReference>
<keyword evidence="4" id="KW-1185">Reference proteome</keyword>
<organism evidence="3 4">
    <name type="scientific">Saponaria officinalis</name>
    <name type="common">Common soapwort</name>
    <name type="synonym">Lychnis saponaria</name>
    <dbReference type="NCBI Taxonomy" id="3572"/>
    <lineage>
        <taxon>Eukaryota</taxon>
        <taxon>Viridiplantae</taxon>
        <taxon>Streptophyta</taxon>
        <taxon>Embryophyta</taxon>
        <taxon>Tracheophyta</taxon>
        <taxon>Spermatophyta</taxon>
        <taxon>Magnoliopsida</taxon>
        <taxon>eudicotyledons</taxon>
        <taxon>Gunneridae</taxon>
        <taxon>Pentapetalae</taxon>
        <taxon>Caryophyllales</taxon>
        <taxon>Caryophyllaceae</taxon>
        <taxon>Caryophylleae</taxon>
        <taxon>Saponaria</taxon>
    </lineage>
</organism>
<feature type="compositionally biased region" description="Low complexity" evidence="2">
    <location>
        <begin position="86"/>
        <end position="100"/>
    </location>
</feature>
<dbReference type="PANTHER" id="PTHR46525">
    <property type="entry name" value="EMB|CAB72159.1"/>
    <property type="match status" value="1"/>
</dbReference>
<name>A0AAW1K9H6_SAPOF</name>
<dbReference type="Pfam" id="PF04520">
    <property type="entry name" value="Senescence_reg"/>
    <property type="match status" value="1"/>
</dbReference>
<reference evidence="3" key="1">
    <citation type="submission" date="2024-03" db="EMBL/GenBank/DDBJ databases">
        <title>WGS assembly of Saponaria officinalis var. Norfolk2.</title>
        <authorList>
            <person name="Jenkins J."/>
            <person name="Shu S."/>
            <person name="Grimwood J."/>
            <person name="Barry K."/>
            <person name="Goodstein D."/>
            <person name="Schmutz J."/>
            <person name="Leebens-Mack J."/>
            <person name="Osbourn A."/>
        </authorList>
    </citation>
    <scope>NUCLEOTIDE SEQUENCE [LARGE SCALE GENOMIC DNA]</scope>
    <source>
        <strain evidence="3">JIC</strain>
    </source>
</reference>
<sequence>MAGRYRRKYTKNEEFEEGEVWGVIEGKKEMINTSFFTTSSSSPRKITTPKMITKSSSSEIFTAAKKQSSAPLNIPDWSKIYGKKTNNSNNNSNSNSNNNGNDNCSYDGYYLNSYNNDYNGYDGNCNDECGDGDGDGDDEMDGMVPPHEYIARKLARNQISSFSVYEGIGRTLKGRDLSKVRNAILSKTGFLE</sequence>
<accession>A0AAW1K9H6</accession>
<gene>
    <name evidence="3" type="ORF">RND81_06G135300</name>
</gene>
<dbReference type="PANTHER" id="PTHR46525:SF2">
    <property type="entry name" value="EMB|CAB72159.1"/>
    <property type="match status" value="1"/>
</dbReference>
<proteinExistence type="inferred from homology"/>
<evidence type="ECO:0000256" key="1">
    <source>
        <dbReference type="ARBA" id="ARBA00034773"/>
    </source>
</evidence>
<evidence type="ECO:0000256" key="2">
    <source>
        <dbReference type="SAM" id="MobiDB-lite"/>
    </source>
</evidence>
<dbReference type="AlphaFoldDB" id="A0AAW1K9H6"/>
<dbReference type="InterPro" id="IPR007608">
    <property type="entry name" value="Senescence_reg_S40"/>
</dbReference>
<feature type="region of interest" description="Disordered" evidence="2">
    <location>
        <begin position="81"/>
        <end position="100"/>
    </location>
</feature>
<protein>
    <submittedName>
        <fullName evidence="3">Uncharacterized protein</fullName>
    </submittedName>
</protein>
<evidence type="ECO:0000313" key="4">
    <source>
        <dbReference type="Proteomes" id="UP001443914"/>
    </source>
</evidence>
<evidence type="ECO:0000313" key="3">
    <source>
        <dbReference type="EMBL" id="KAK9714981.1"/>
    </source>
</evidence>
<dbReference type="GO" id="GO:0010150">
    <property type="term" value="P:leaf senescence"/>
    <property type="evidence" value="ECO:0007669"/>
    <property type="project" value="UniProtKB-ARBA"/>
</dbReference>